<gene>
    <name evidence="8" type="ORF">A374_06476</name>
</gene>
<feature type="transmembrane region" description="Helical" evidence="7">
    <location>
        <begin position="217"/>
        <end position="242"/>
    </location>
</feature>
<keyword evidence="5 7" id="KW-1133">Transmembrane helix</keyword>
<name>I8UHC0_9BACL</name>
<dbReference type="OrthoDB" id="9811391at2"/>
<sequence>MNPNTASAKQAPAPKPRLISGVFFTFCIALLGMALSYVPYIGKIGALALAILLAVLYRQFAGYPETLRTGIEFSGKKLLRFAIILYGFKLNMAIVFSEGLPLLARGAGTIVFSLLITYVMARLLKADRQVSFLVAIGTGICGAAAIAAVSPIVSAKEEDTALSVGMIALMGTIFSVAYTIVFPFLPLSPTAYGIWSGLSLHELAHVALAGAPAGSNALALALLAKLCRVFLLVPFCLILIYIQKKRAPKTASTSSVPFPWFLVGFMATSVVASYVITLPATLLEGLSIITTFLLTMAMTGLGLNVSLAAIKQRALRPLLALLITSLLLSSVTYFL</sequence>
<keyword evidence="4 7" id="KW-0812">Transmembrane</keyword>
<dbReference type="PANTHER" id="PTHR30106:SF2">
    <property type="entry name" value="UPF0324 INNER MEMBRANE PROTEIN YEIH"/>
    <property type="match status" value="1"/>
</dbReference>
<evidence type="ECO:0000256" key="3">
    <source>
        <dbReference type="ARBA" id="ARBA00022475"/>
    </source>
</evidence>
<evidence type="ECO:0000313" key="8">
    <source>
        <dbReference type="EMBL" id="EIT86223.1"/>
    </source>
</evidence>
<evidence type="ECO:0000256" key="2">
    <source>
        <dbReference type="ARBA" id="ARBA00007977"/>
    </source>
</evidence>
<dbReference type="EMBL" id="AKKV01000022">
    <property type="protein sequence ID" value="EIT86223.1"/>
    <property type="molecule type" value="Genomic_DNA"/>
</dbReference>
<evidence type="ECO:0000256" key="4">
    <source>
        <dbReference type="ARBA" id="ARBA00022692"/>
    </source>
</evidence>
<dbReference type="PATRIC" id="fig|1196324.3.peg.1320"/>
<dbReference type="STRING" id="1196324.A374_06476"/>
<keyword evidence="3" id="KW-1003">Cell membrane</keyword>
<organism evidence="8 9">
    <name type="scientific">Fictibacillus macauensis ZFHKF-1</name>
    <dbReference type="NCBI Taxonomy" id="1196324"/>
    <lineage>
        <taxon>Bacteria</taxon>
        <taxon>Bacillati</taxon>
        <taxon>Bacillota</taxon>
        <taxon>Bacilli</taxon>
        <taxon>Bacillales</taxon>
        <taxon>Fictibacillaceae</taxon>
        <taxon>Fictibacillus</taxon>
    </lineage>
</organism>
<comment type="caution">
    <text evidence="8">The sequence shown here is derived from an EMBL/GenBank/DDBJ whole genome shotgun (WGS) entry which is preliminary data.</text>
</comment>
<feature type="transmembrane region" description="Helical" evidence="7">
    <location>
        <begin position="192"/>
        <end position="211"/>
    </location>
</feature>
<feature type="transmembrane region" description="Helical" evidence="7">
    <location>
        <begin position="40"/>
        <end position="57"/>
    </location>
</feature>
<feature type="transmembrane region" description="Helical" evidence="7">
    <location>
        <begin position="18"/>
        <end position="34"/>
    </location>
</feature>
<reference evidence="8 9" key="1">
    <citation type="journal article" date="2012" name="J. Bacteriol.">
        <title>Genome of Bacillus macauensis ZFHKF-1, a Long-Chain-Forming Bacterium.</title>
        <authorList>
            <person name="Cai L."/>
            <person name="Zhang T."/>
        </authorList>
    </citation>
    <scope>NUCLEOTIDE SEQUENCE [LARGE SCALE GENOMIC DNA]</scope>
    <source>
        <strain evidence="8 9">ZFHKF-1</strain>
    </source>
</reference>
<keyword evidence="6 7" id="KW-0472">Membrane</keyword>
<dbReference type="AlphaFoldDB" id="I8UHC0"/>
<feature type="transmembrane region" description="Helical" evidence="7">
    <location>
        <begin position="161"/>
        <end position="185"/>
    </location>
</feature>
<dbReference type="Proteomes" id="UP000004080">
    <property type="component" value="Unassembled WGS sequence"/>
</dbReference>
<accession>I8UHC0</accession>
<dbReference type="InterPro" id="IPR018383">
    <property type="entry name" value="UPF0324_pro"/>
</dbReference>
<evidence type="ECO:0008006" key="10">
    <source>
        <dbReference type="Google" id="ProtNLM"/>
    </source>
</evidence>
<evidence type="ECO:0000256" key="7">
    <source>
        <dbReference type="SAM" id="Phobius"/>
    </source>
</evidence>
<dbReference type="RefSeq" id="WP_007201392.1">
    <property type="nucleotide sequence ID" value="NZ_AKKV01000022.1"/>
</dbReference>
<feature type="transmembrane region" description="Helical" evidence="7">
    <location>
        <begin position="78"/>
        <end position="96"/>
    </location>
</feature>
<dbReference type="Pfam" id="PF03601">
    <property type="entry name" value="Cons_hypoth698"/>
    <property type="match status" value="1"/>
</dbReference>
<protein>
    <recommendedName>
        <fullName evidence="10">Sulfate exporter family transporter</fullName>
    </recommendedName>
</protein>
<evidence type="ECO:0000256" key="5">
    <source>
        <dbReference type="ARBA" id="ARBA00022989"/>
    </source>
</evidence>
<evidence type="ECO:0000256" key="1">
    <source>
        <dbReference type="ARBA" id="ARBA00004651"/>
    </source>
</evidence>
<dbReference type="PANTHER" id="PTHR30106">
    <property type="entry name" value="INNER MEMBRANE PROTEIN YEIH-RELATED"/>
    <property type="match status" value="1"/>
</dbReference>
<keyword evidence="9" id="KW-1185">Reference proteome</keyword>
<dbReference type="GO" id="GO:0005886">
    <property type="term" value="C:plasma membrane"/>
    <property type="evidence" value="ECO:0007669"/>
    <property type="project" value="UniProtKB-SubCell"/>
</dbReference>
<evidence type="ECO:0000256" key="6">
    <source>
        <dbReference type="ARBA" id="ARBA00023136"/>
    </source>
</evidence>
<evidence type="ECO:0000313" key="9">
    <source>
        <dbReference type="Proteomes" id="UP000004080"/>
    </source>
</evidence>
<feature type="transmembrane region" description="Helical" evidence="7">
    <location>
        <begin position="254"/>
        <end position="276"/>
    </location>
</feature>
<feature type="transmembrane region" description="Helical" evidence="7">
    <location>
        <begin position="132"/>
        <end position="155"/>
    </location>
</feature>
<feature type="transmembrane region" description="Helical" evidence="7">
    <location>
        <begin position="317"/>
        <end position="334"/>
    </location>
</feature>
<comment type="subcellular location">
    <subcellularLocation>
        <location evidence="1">Cell membrane</location>
        <topology evidence="1">Multi-pass membrane protein</topology>
    </subcellularLocation>
</comment>
<comment type="similarity">
    <text evidence="2">Belongs to the UPF0324 family.</text>
</comment>
<proteinExistence type="inferred from homology"/>
<dbReference type="eggNOG" id="COG2855">
    <property type="taxonomic scope" value="Bacteria"/>
</dbReference>
<feature type="transmembrane region" description="Helical" evidence="7">
    <location>
        <begin position="102"/>
        <end position="120"/>
    </location>
</feature>
<feature type="transmembrane region" description="Helical" evidence="7">
    <location>
        <begin position="288"/>
        <end position="310"/>
    </location>
</feature>